<dbReference type="Proteomes" id="UP000193411">
    <property type="component" value="Unassembled WGS sequence"/>
</dbReference>
<comment type="caution">
    <text evidence="2">The sequence shown here is derived from an EMBL/GenBank/DDBJ whole genome shotgun (WGS) entry which is preliminary data.</text>
</comment>
<name>A0A1Y2HLS9_9FUNG</name>
<proteinExistence type="predicted"/>
<evidence type="ECO:0000313" key="3">
    <source>
        <dbReference type="Proteomes" id="UP000193411"/>
    </source>
</evidence>
<accession>A0A1Y2HLS9</accession>
<keyword evidence="3" id="KW-1185">Reference proteome</keyword>
<feature type="compositionally biased region" description="Low complexity" evidence="1">
    <location>
        <begin position="123"/>
        <end position="137"/>
    </location>
</feature>
<feature type="region of interest" description="Disordered" evidence="1">
    <location>
        <begin position="88"/>
        <end position="162"/>
    </location>
</feature>
<protein>
    <submittedName>
        <fullName evidence="2">Uncharacterized protein</fullName>
    </submittedName>
</protein>
<feature type="compositionally biased region" description="Basic and acidic residues" evidence="1">
    <location>
        <begin position="144"/>
        <end position="162"/>
    </location>
</feature>
<evidence type="ECO:0000256" key="1">
    <source>
        <dbReference type="SAM" id="MobiDB-lite"/>
    </source>
</evidence>
<feature type="compositionally biased region" description="Basic and acidic residues" evidence="1">
    <location>
        <begin position="92"/>
        <end position="116"/>
    </location>
</feature>
<sequence length="162" mass="17809">MGLATALHERRMSTDQVADRLFAVGHTLAGKSAHMRRALAAYHSANRGPTVSMTRALEAVSGIKAAEVDGRPILYTKTNLEVVIEAIKPKHMSKEKSRDDFRDRRPDDREYDRSDTGQRVGESTSTKAPRAATKATTGPSRFAAQDHPDRPADIDAAARRSR</sequence>
<dbReference type="AlphaFoldDB" id="A0A1Y2HLS9"/>
<gene>
    <name evidence="2" type="ORF">BCR44DRAFT_1150094</name>
</gene>
<reference evidence="2 3" key="1">
    <citation type="submission" date="2016-07" db="EMBL/GenBank/DDBJ databases">
        <title>Pervasive Adenine N6-methylation of Active Genes in Fungi.</title>
        <authorList>
            <consortium name="DOE Joint Genome Institute"/>
            <person name="Mondo S.J."/>
            <person name="Dannebaum R.O."/>
            <person name="Kuo R.C."/>
            <person name="Labutti K."/>
            <person name="Haridas S."/>
            <person name="Kuo A."/>
            <person name="Salamov A."/>
            <person name="Ahrendt S.R."/>
            <person name="Lipzen A."/>
            <person name="Sullivan W."/>
            <person name="Andreopoulos W.B."/>
            <person name="Clum A."/>
            <person name="Lindquist E."/>
            <person name="Daum C."/>
            <person name="Ramamoorthy G.K."/>
            <person name="Gryganskyi A."/>
            <person name="Culley D."/>
            <person name="Magnuson J.K."/>
            <person name="James T.Y."/>
            <person name="O'Malley M.A."/>
            <person name="Stajich J.E."/>
            <person name="Spatafora J.W."/>
            <person name="Visel A."/>
            <person name="Grigoriev I.V."/>
        </authorList>
    </citation>
    <scope>NUCLEOTIDE SEQUENCE [LARGE SCALE GENOMIC DNA]</scope>
    <source>
        <strain evidence="2 3">PL171</strain>
    </source>
</reference>
<organism evidence="2 3">
    <name type="scientific">Catenaria anguillulae PL171</name>
    <dbReference type="NCBI Taxonomy" id="765915"/>
    <lineage>
        <taxon>Eukaryota</taxon>
        <taxon>Fungi</taxon>
        <taxon>Fungi incertae sedis</taxon>
        <taxon>Blastocladiomycota</taxon>
        <taxon>Blastocladiomycetes</taxon>
        <taxon>Blastocladiales</taxon>
        <taxon>Catenariaceae</taxon>
        <taxon>Catenaria</taxon>
    </lineage>
</organism>
<evidence type="ECO:0000313" key="2">
    <source>
        <dbReference type="EMBL" id="ORZ34653.1"/>
    </source>
</evidence>
<dbReference type="EMBL" id="MCFL01000027">
    <property type="protein sequence ID" value="ORZ34653.1"/>
    <property type="molecule type" value="Genomic_DNA"/>
</dbReference>